<reference evidence="3" key="1">
    <citation type="submission" date="2015-09" db="EMBL/GenBank/DDBJ databases">
        <authorList>
            <consortium name="Pathogen Informatics"/>
        </authorList>
    </citation>
    <scope>NUCLEOTIDE SEQUENCE [LARGE SCALE GENOMIC DNA]</scope>
    <source>
        <strain evidence="3">Lake Konstanz</strain>
    </source>
</reference>
<dbReference type="VEuPathDB" id="TriTrypDB:BSAL_35370"/>
<evidence type="ECO:0000313" key="2">
    <source>
        <dbReference type="EMBL" id="CUG92062.1"/>
    </source>
</evidence>
<dbReference type="Gene3D" id="1.25.40.180">
    <property type="match status" value="1"/>
</dbReference>
<dbReference type="GO" id="GO:0003723">
    <property type="term" value="F:RNA binding"/>
    <property type="evidence" value="ECO:0007669"/>
    <property type="project" value="TreeGrafter"/>
</dbReference>
<protein>
    <submittedName>
        <fullName evidence="2">Membrane-associated protein, putative</fullName>
    </submittedName>
</protein>
<dbReference type="PANTHER" id="PTHR18034">
    <property type="entry name" value="CELL CYCLE CONTROL PROTEIN CWF22-RELATED"/>
    <property type="match status" value="1"/>
</dbReference>
<accession>A0A0S4JU28</accession>
<feature type="non-terminal residue" evidence="2">
    <location>
        <position position="208"/>
    </location>
</feature>
<dbReference type="SUPFAM" id="SSF48371">
    <property type="entry name" value="ARM repeat"/>
    <property type="match status" value="1"/>
</dbReference>
<dbReference type="Proteomes" id="UP000051952">
    <property type="component" value="Unassembled WGS sequence"/>
</dbReference>
<evidence type="ECO:0000256" key="1">
    <source>
        <dbReference type="SAM" id="SignalP"/>
    </source>
</evidence>
<keyword evidence="1" id="KW-0732">Signal</keyword>
<dbReference type="EMBL" id="CYKH01001996">
    <property type="protein sequence ID" value="CUG92062.1"/>
    <property type="molecule type" value="Genomic_DNA"/>
</dbReference>
<feature type="signal peptide" evidence="1">
    <location>
        <begin position="1"/>
        <end position="20"/>
    </location>
</feature>
<sequence>MLKLVINSAIVTHFFFFVHAVCFSQDDQDMSGRYVPPQRRVASGGSRKDASSFQRETFSALKRTFTGLANRVSFDNVQNVAVEVFRENVVRGRGLFCDALLRTQQFNPEVTQVFAALVAIVNRKIPRVGLLMLKRLVVGWRQRYRRRDWNGVRNVNIFVGHLYCMNVCSEGIVLAIIDEHLKDLSCTDHDVDLAIAEIDVVFRVMMER</sequence>
<dbReference type="InterPro" id="IPR016024">
    <property type="entry name" value="ARM-type_fold"/>
</dbReference>
<keyword evidence="3" id="KW-1185">Reference proteome</keyword>
<dbReference type="GO" id="GO:0000398">
    <property type="term" value="P:mRNA splicing, via spliceosome"/>
    <property type="evidence" value="ECO:0007669"/>
    <property type="project" value="TreeGrafter"/>
</dbReference>
<dbReference type="GO" id="GO:0071013">
    <property type="term" value="C:catalytic step 2 spliceosome"/>
    <property type="evidence" value="ECO:0007669"/>
    <property type="project" value="TreeGrafter"/>
</dbReference>
<dbReference type="InterPro" id="IPR050781">
    <property type="entry name" value="CWC22_splicing_factor"/>
</dbReference>
<organism evidence="2 3">
    <name type="scientific">Bodo saltans</name>
    <name type="common">Flagellated protozoan</name>
    <dbReference type="NCBI Taxonomy" id="75058"/>
    <lineage>
        <taxon>Eukaryota</taxon>
        <taxon>Discoba</taxon>
        <taxon>Euglenozoa</taxon>
        <taxon>Kinetoplastea</taxon>
        <taxon>Metakinetoplastina</taxon>
        <taxon>Eubodonida</taxon>
        <taxon>Bodonidae</taxon>
        <taxon>Bodo</taxon>
    </lineage>
</organism>
<gene>
    <name evidence="2" type="ORF">BSAL_35370</name>
</gene>
<proteinExistence type="predicted"/>
<evidence type="ECO:0000313" key="3">
    <source>
        <dbReference type="Proteomes" id="UP000051952"/>
    </source>
</evidence>
<feature type="chain" id="PRO_5006622767" evidence="1">
    <location>
        <begin position="21"/>
        <end position="208"/>
    </location>
</feature>
<dbReference type="PANTHER" id="PTHR18034:SF3">
    <property type="entry name" value="PRE-MRNA-SPLICING FACTOR CWC22 HOMOLOG"/>
    <property type="match status" value="1"/>
</dbReference>
<name>A0A0S4JU28_BODSA</name>
<dbReference type="AlphaFoldDB" id="A0A0S4JU28"/>
<dbReference type="OrthoDB" id="1924287at2759"/>